<proteinExistence type="predicted"/>
<evidence type="ECO:0000313" key="2">
    <source>
        <dbReference type="Proteomes" id="UP000078540"/>
    </source>
</evidence>
<feature type="non-terminal residue" evidence="1">
    <location>
        <position position="1"/>
    </location>
</feature>
<sequence>LLMIDERKNGKGGEGGTLGTLKKVQKAPDALLFALESPHVLKDIKPKEKDMSVAYMTSIFIHQPRLRFSSGEKDSTAVFPATGTPDVSLLIAVGDRERSFRVDVTLRFVIAIASNRTWKMPSRAIAFTHHWDLRALLGLVIGERFGFAWHHTSDKSVN</sequence>
<dbReference type="EMBL" id="KQ976580">
    <property type="protein sequence ID" value="KYM79903.1"/>
    <property type="molecule type" value="Genomic_DNA"/>
</dbReference>
<reference evidence="1 2" key="1">
    <citation type="submission" date="2015-09" db="EMBL/GenBank/DDBJ databases">
        <title>Atta colombica WGS genome.</title>
        <authorList>
            <person name="Nygaard S."/>
            <person name="Hu H."/>
            <person name="Boomsma J."/>
            <person name="Zhang G."/>
        </authorList>
    </citation>
    <scope>NUCLEOTIDE SEQUENCE [LARGE SCALE GENOMIC DNA]</scope>
    <source>
        <strain evidence="1">Treedump-2</strain>
        <tissue evidence="1">Whole body</tissue>
    </source>
</reference>
<evidence type="ECO:0000313" key="1">
    <source>
        <dbReference type="EMBL" id="KYM79903.1"/>
    </source>
</evidence>
<accession>A0A151I1I9</accession>
<protein>
    <submittedName>
        <fullName evidence="1">Uncharacterized protein</fullName>
    </submittedName>
</protein>
<name>A0A151I1I9_9HYME</name>
<organism evidence="1 2">
    <name type="scientific">Atta colombica</name>
    <dbReference type="NCBI Taxonomy" id="520822"/>
    <lineage>
        <taxon>Eukaryota</taxon>
        <taxon>Metazoa</taxon>
        <taxon>Ecdysozoa</taxon>
        <taxon>Arthropoda</taxon>
        <taxon>Hexapoda</taxon>
        <taxon>Insecta</taxon>
        <taxon>Pterygota</taxon>
        <taxon>Neoptera</taxon>
        <taxon>Endopterygota</taxon>
        <taxon>Hymenoptera</taxon>
        <taxon>Apocrita</taxon>
        <taxon>Aculeata</taxon>
        <taxon>Formicoidea</taxon>
        <taxon>Formicidae</taxon>
        <taxon>Myrmicinae</taxon>
        <taxon>Atta</taxon>
    </lineage>
</organism>
<gene>
    <name evidence="1" type="ORF">ALC53_09608</name>
</gene>
<dbReference type="AlphaFoldDB" id="A0A151I1I9"/>
<dbReference type="Proteomes" id="UP000078540">
    <property type="component" value="Unassembled WGS sequence"/>
</dbReference>
<keyword evidence="2" id="KW-1185">Reference proteome</keyword>